<dbReference type="SUPFAM" id="SSF53474">
    <property type="entry name" value="alpha/beta-Hydrolases"/>
    <property type="match status" value="1"/>
</dbReference>
<name>A0ABP8IXT0_9BACT</name>
<protein>
    <submittedName>
        <fullName evidence="1">Alpha/beta fold hydrolase</fullName>
    </submittedName>
</protein>
<dbReference type="Gene3D" id="3.40.50.1820">
    <property type="entry name" value="alpha/beta hydrolase"/>
    <property type="match status" value="1"/>
</dbReference>
<gene>
    <name evidence="1" type="ORF">GCM10023186_14470</name>
</gene>
<sequence>MLLASTGAWAENIALDGQWKGPLKVPGGQWEVIFRVVTLTGGKYHATMDVPLQRVNRMSVAVEMQGDSVVFSAEEAGSRYTGIISPDGKQVKGVWRQPGYKAPLTLQLVAAGARSETKVRLTPPYRENEVTFSAAAEPMSGMLTVPPGAGPFPTVVLVADAGSIDRDATVGEYRPLGALADYLTRRGVAVLRVDAKPGAPLPTLPQRVVEVQAALNYLRTRPEVDFARLGLIGHGEGGNVALLVAAQPLPPSFVVTMAAAGQPGSSLVVERQAAILRSLGTNAAQIEAAVKRQEALVEVIRQAPDAAQAQAMVANMLRQNNASMDAATALASAAQLTSSHYRHFLAFDPVEKLNQVTCPVLLLNGAADLHVAPENLLALTKGLKANKHVTSKKLPGVNHLFQADPAEWPLINGQPREIFSPQAQEIIRAWVLQQGKP</sequence>
<proteinExistence type="predicted"/>
<dbReference type="InterPro" id="IPR053145">
    <property type="entry name" value="AB_hydrolase_Est10"/>
</dbReference>
<keyword evidence="1" id="KW-0378">Hydrolase</keyword>
<dbReference type="Proteomes" id="UP001500454">
    <property type="component" value="Unassembled WGS sequence"/>
</dbReference>
<keyword evidence="2" id="KW-1185">Reference proteome</keyword>
<dbReference type="InterPro" id="IPR010520">
    <property type="entry name" value="FrsA-like"/>
</dbReference>
<organism evidence="1 2">
    <name type="scientific">Hymenobacter koreensis</name>
    <dbReference type="NCBI Taxonomy" id="1084523"/>
    <lineage>
        <taxon>Bacteria</taxon>
        <taxon>Pseudomonadati</taxon>
        <taxon>Bacteroidota</taxon>
        <taxon>Cytophagia</taxon>
        <taxon>Cytophagales</taxon>
        <taxon>Hymenobacteraceae</taxon>
        <taxon>Hymenobacter</taxon>
    </lineage>
</organism>
<dbReference type="PANTHER" id="PTHR43265:SF1">
    <property type="entry name" value="ESTERASE ESTD"/>
    <property type="match status" value="1"/>
</dbReference>
<dbReference type="EMBL" id="BAABHA010000002">
    <property type="protein sequence ID" value="GAA4378222.1"/>
    <property type="molecule type" value="Genomic_DNA"/>
</dbReference>
<dbReference type="Pfam" id="PF06500">
    <property type="entry name" value="FrsA-like"/>
    <property type="match status" value="1"/>
</dbReference>
<evidence type="ECO:0000313" key="2">
    <source>
        <dbReference type="Proteomes" id="UP001500454"/>
    </source>
</evidence>
<dbReference type="InterPro" id="IPR029058">
    <property type="entry name" value="AB_hydrolase_fold"/>
</dbReference>
<reference evidence="2" key="1">
    <citation type="journal article" date="2019" name="Int. J. Syst. Evol. Microbiol.">
        <title>The Global Catalogue of Microorganisms (GCM) 10K type strain sequencing project: providing services to taxonomists for standard genome sequencing and annotation.</title>
        <authorList>
            <consortium name="The Broad Institute Genomics Platform"/>
            <consortium name="The Broad Institute Genome Sequencing Center for Infectious Disease"/>
            <person name="Wu L."/>
            <person name="Ma J."/>
        </authorList>
    </citation>
    <scope>NUCLEOTIDE SEQUENCE [LARGE SCALE GENOMIC DNA]</scope>
    <source>
        <strain evidence="2">JCM 17924</strain>
    </source>
</reference>
<accession>A0ABP8IXT0</accession>
<comment type="caution">
    <text evidence="1">The sequence shown here is derived from an EMBL/GenBank/DDBJ whole genome shotgun (WGS) entry which is preliminary data.</text>
</comment>
<evidence type="ECO:0000313" key="1">
    <source>
        <dbReference type="EMBL" id="GAA4378222.1"/>
    </source>
</evidence>
<dbReference type="GO" id="GO:0016787">
    <property type="term" value="F:hydrolase activity"/>
    <property type="evidence" value="ECO:0007669"/>
    <property type="project" value="UniProtKB-KW"/>
</dbReference>
<dbReference type="PANTHER" id="PTHR43265">
    <property type="entry name" value="ESTERASE ESTD"/>
    <property type="match status" value="1"/>
</dbReference>